<dbReference type="Pfam" id="PF12836">
    <property type="entry name" value="HHH_3"/>
    <property type="match status" value="1"/>
</dbReference>
<name>A0A017RUP2_9CLOT</name>
<dbReference type="Gene3D" id="3.10.560.10">
    <property type="entry name" value="Outer membrane lipoprotein wza domain like"/>
    <property type="match status" value="1"/>
</dbReference>
<dbReference type="Gene3D" id="1.10.150.310">
    <property type="entry name" value="Tex RuvX-like domain-like"/>
    <property type="match status" value="1"/>
</dbReference>
<dbReference type="SUPFAM" id="SSF47781">
    <property type="entry name" value="RuvA domain 2-like"/>
    <property type="match status" value="1"/>
</dbReference>
<keyword evidence="4" id="KW-1185">Reference proteome</keyword>
<evidence type="ECO:0000313" key="4">
    <source>
        <dbReference type="Proteomes" id="UP000019681"/>
    </source>
</evidence>
<proteinExistence type="predicted"/>
<gene>
    <name evidence="3" type="ORF">Q428_07825</name>
</gene>
<feature type="transmembrane region" description="Helical" evidence="1">
    <location>
        <begin position="9"/>
        <end position="27"/>
    </location>
</feature>
<dbReference type="Proteomes" id="UP000019681">
    <property type="component" value="Unassembled WGS sequence"/>
</dbReference>
<accession>A0A017RUP2</accession>
<sequence length="199" mass="22522">MDLSKREKIGLCVFSVIIVFIISFNFYKNKRNSLEAVVIEKNEVNRKDVNSIDESETITVYICGEIKKPGVYTLKKGERLAKLVQLSDGFTQNADTTLINLAARLKDEDFIRIPSKNNTNVSNISQGIQIKPLSEEKININTANKEQLKSLPRIGEALAQRIIDFREKNGLFSKIEDIKKVSGIGDKMFENIKDKITVN</sequence>
<evidence type="ECO:0000259" key="2">
    <source>
        <dbReference type="SMART" id="SM00278"/>
    </source>
</evidence>
<feature type="domain" description="Helix-hairpin-helix DNA-binding motif class 1" evidence="2">
    <location>
        <begin position="146"/>
        <end position="165"/>
    </location>
</feature>
<dbReference type="PANTHER" id="PTHR21180">
    <property type="entry name" value="ENDONUCLEASE/EXONUCLEASE/PHOSPHATASE FAMILY DOMAIN-CONTAINING PROTEIN 1"/>
    <property type="match status" value="1"/>
</dbReference>
<organism evidence="3 4">
    <name type="scientific">Fervidicella metallireducens AeB</name>
    <dbReference type="NCBI Taxonomy" id="1403537"/>
    <lineage>
        <taxon>Bacteria</taxon>
        <taxon>Bacillati</taxon>
        <taxon>Bacillota</taxon>
        <taxon>Clostridia</taxon>
        <taxon>Eubacteriales</taxon>
        <taxon>Clostridiaceae</taxon>
        <taxon>Fervidicella</taxon>
    </lineage>
</organism>
<dbReference type="STRING" id="1403537.Q428_07825"/>
<protein>
    <recommendedName>
        <fullName evidence="2">Helix-hairpin-helix DNA-binding motif class 1 domain-containing protein</fullName>
    </recommendedName>
</protein>
<dbReference type="GO" id="GO:0015627">
    <property type="term" value="C:type II protein secretion system complex"/>
    <property type="evidence" value="ECO:0007669"/>
    <property type="project" value="TreeGrafter"/>
</dbReference>
<dbReference type="EMBL" id="AZQP01000020">
    <property type="protein sequence ID" value="EYE88483.1"/>
    <property type="molecule type" value="Genomic_DNA"/>
</dbReference>
<dbReference type="SMART" id="SM00278">
    <property type="entry name" value="HhH1"/>
    <property type="match status" value="2"/>
</dbReference>
<dbReference type="GO" id="GO:0006281">
    <property type="term" value="P:DNA repair"/>
    <property type="evidence" value="ECO:0007669"/>
    <property type="project" value="InterPro"/>
</dbReference>
<reference evidence="3 4" key="1">
    <citation type="journal article" date="2014" name="Genome Announc.">
        <title>Draft Genome Sequence of Fervidicella metallireducens Strain AeBT, an Iron-Reducing Thermoanaerobe from the Great Artesian Basin.</title>
        <authorList>
            <person name="Patel B.K."/>
        </authorList>
    </citation>
    <scope>NUCLEOTIDE SEQUENCE [LARGE SCALE GENOMIC DNA]</scope>
    <source>
        <strain evidence="3 4">AeB</strain>
    </source>
</reference>
<keyword evidence="1" id="KW-0812">Transmembrane</keyword>
<dbReference type="InterPro" id="IPR004509">
    <property type="entry name" value="Competence_ComEA_HhH"/>
</dbReference>
<keyword evidence="1" id="KW-1133">Transmembrane helix</keyword>
<dbReference type="InterPro" id="IPR019554">
    <property type="entry name" value="Soluble_ligand-bd"/>
</dbReference>
<dbReference type="PANTHER" id="PTHR21180:SF32">
    <property type="entry name" value="ENDONUCLEASE_EXONUCLEASE_PHOSPHATASE FAMILY DOMAIN-CONTAINING PROTEIN 1"/>
    <property type="match status" value="1"/>
</dbReference>
<dbReference type="GO" id="GO:0003677">
    <property type="term" value="F:DNA binding"/>
    <property type="evidence" value="ECO:0007669"/>
    <property type="project" value="InterPro"/>
</dbReference>
<dbReference type="RefSeq" id="WP_035379681.1">
    <property type="nucleotide sequence ID" value="NZ_AZQP01000020.1"/>
</dbReference>
<keyword evidence="1" id="KW-0472">Membrane</keyword>
<dbReference type="Pfam" id="PF10531">
    <property type="entry name" value="SLBB"/>
    <property type="match status" value="1"/>
</dbReference>
<dbReference type="AlphaFoldDB" id="A0A017RUP2"/>
<dbReference type="InterPro" id="IPR010994">
    <property type="entry name" value="RuvA_2-like"/>
</dbReference>
<evidence type="ECO:0000313" key="3">
    <source>
        <dbReference type="EMBL" id="EYE88483.1"/>
    </source>
</evidence>
<dbReference type="NCBIfam" id="TIGR00426">
    <property type="entry name" value="competence protein ComEA helix-hairpin-helix repeat region"/>
    <property type="match status" value="1"/>
</dbReference>
<comment type="caution">
    <text evidence="3">The sequence shown here is derived from an EMBL/GenBank/DDBJ whole genome shotgun (WGS) entry which is preliminary data.</text>
</comment>
<dbReference type="InterPro" id="IPR051675">
    <property type="entry name" value="Endo/Exo/Phosphatase_dom_1"/>
</dbReference>
<dbReference type="GO" id="GO:0015628">
    <property type="term" value="P:protein secretion by the type II secretion system"/>
    <property type="evidence" value="ECO:0007669"/>
    <property type="project" value="TreeGrafter"/>
</dbReference>
<evidence type="ECO:0000256" key="1">
    <source>
        <dbReference type="SAM" id="Phobius"/>
    </source>
</evidence>
<dbReference type="InterPro" id="IPR003583">
    <property type="entry name" value="Hlx-hairpin-Hlx_DNA-bd_motif"/>
</dbReference>
<feature type="domain" description="Helix-hairpin-helix DNA-binding motif class 1" evidence="2">
    <location>
        <begin position="176"/>
        <end position="195"/>
    </location>
</feature>